<proteinExistence type="predicted"/>
<evidence type="ECO:0000313" key="1">
    <source>
        <dbReference type="EMBL" id="ADN51505.1"/>
    </source>
</evidence>
<evidence type="ECO:0008006" key="3">
    <source>
        <dbReference type="Google" id="ProtNLM"/>
    </source>
</evidence>
<dbReference type="HOGENOM" id="CLU_2730628_0_0_2"/>
<protein>
    <recommendedName>
        <fullName evidence="3">PilT protein domain protein</fullName>
    </recommendedName>
</protein>
<gene>
    <name evidence="1" type="ordered locus">Vdis_2136</name>
</gene>
<keyword evidence="2" id="KW-1185">Reference proteome</keyword>
<accession>E1QPU5</accession>
<reference evidence="1 2" key="1">
    <citation type="journal article" date="2010" name="Stand. Genomic Sci.">
        <title>Complete genome sequence of Vulcanisaeta distributa type strain (IC-017).</title>
        <authorList>
            <person name="Mavromatis K."/>
            <person name="Sikorski J."/>
            <person name="Pabst E."/>
            <person name="Teshima H."/>
            <person name="Lapidus A."/>
            <person name="Lucas S."/>
            <person name="Nolan M."/>
            <person name="Glavina Del Rio T."/>
            <person name="Cheng J.F."/>
            <person name="Bruce D."/>
            <person name="Goodwin L."/>
            <person name="Pitluck S."/>
            <person name="Liolios K."/>
            <person name="Ivanova N."/>
            <person name="Mikhailova N."/>
            <person name="Pati A."/>
            <person name="Chen A."/>
            <person name="Palaniappan K."/>
            <person name="Land M."/>
            <person name="Hauser L."/>
            <person name="Chang Y.J."/>
            <person name="Jeffries C.D."/>
            <person name="Rohde M."/>
            <person name="Spring S."/>
            <person name="Goker M."/>
            <person name="Wirth R."/>
            <person name="Woyke T."/>
            <person name="Bristow J."/>
            <person name="Eisen J.A."/>
            <person name="Markowitz V."/>
            <person name="Hugenholtz P."/>
            <person name="Klenk H.P."/>
            <person name="Kyrpides N.C."/>
        </authorList>
    </citation>
    <scope>NUCLEOTIDE SEQUENCE [LARGE SCALE GENOMIC DNA]</scope>
    <source>
        <strain evidence="2">DSM 14429 / JCM 11212 / NBRC 100878 / IC-017</strain>
    </source>
</reference>
<dbReference type="EMBL" id="CP002100">
    <property type="protein sequence ID" value="ADN51505.1"/>
    <property type="molecule type" value="Genomic_DNA"/>
</dbReference>
<reference evidence="2" key="2">
    <citation type="journal article" date="2010" name="Stand. Genomic Sci.">
        <title>Complete genome sequence of Vulcanisaeta distributa type strain (IC-017T).</title>
        <authorList>
            <person name="Mavromatis K."/>
            <person name="Sikorski J."/>
            <person name="Pabst E."/>
            <person name="Teshima H."/>
            <person name="Lapidus A."/>
            <person name="Lucas S."/>
            <person name="Nolan M."/>
            <person name="Glavina Del Rio T."/>
            <person name="Cheng J."/>
            <person name="Bruce D."/>
            <person name="Goodwin L."/>
            <person name="Pitluck S."/>
            <person name="Liolios K."/>
            <person name="Ivanova N."/>
            <person name="Mikhailova N."/>
            <person name="Pati A."/>
            <person name="Chen A."/>
            <person name="Palaniappan K."/>
            <person name="Land M."/>
            <person name="Hauser L."/>
            <person name="Chang Y."/>
            <person name="Jeffries C."/>
            <person name="Rohde M."/>
            <person name="Spring S."/>
            <person name="Goker M."/>
            <person name="Wirth R."/>
            <person name="Woyke T."/>
            <person name="Bristow J."/>
            <person name="Eisen J."/>
            <person name="Markowitz V."/>
            <person name="Hugenholtz P."/>
            <person name="Klenk H."/>
            <person name="Kyrpides N."/>
        </authorList>
    </citation>
    <scope>NUCLEOTIDE SEQUENCE [LARGE SCALE GENOMIC DNA]</scope>
    <source>
        <strain evidence="2">DSM 14429 / JCM 11212 / NBRC 100878 / IC-017</strain>
    </source>
</reference>
<organism evidence="1 2">
    <name type="scientific">Vulcanisaeta distributa (strain DSM 14429 / JCM 11212 / NBRC 100878 / IC-017)</name>
    <dbReference type="NCBI Taxonomy" id="572478"/>
    <lineage>
        <taxon>Archaea</taxon>
        <taxon>Thermoproteota</taxon>
        <taxon>Thermoprotei</taxon>
        <taxon>Thermoproteales</taxon>
        <taxon>Thermoproteaceae</taxon>
        <taxon>Vulcanisaeta</taxon>
    </lineage>
</organism>
<dbReference type="SUPFAM" id="SSF88723">
    <property type="entry name" value="PIN domain-like"/>
    <property type="match status" value="1"/>
</dbReference>
<name>E1QPU5_VULDI</name>
<dbReference type="InterPro" id="IPR029060">
    <property type="entry name" value="PIN-like_dom_sf"/>
</dbReference>
<dbReference type="AlphaFoldDB" id="E1QPU5"/>
<evidence type="ECO:0000313" key="2">
    <source>
        <dbReference type="Proteomes" id="UP000006681"/>
    </source>
</evidence>
<dbReference type="eggNOG" id="arCOG02730">
    <property type="taxonomic scope" value="Archaea"/>
</dbReference>
<dbReference type="STRING" id="572478.Vdis_2136"/>
<sequence length="71" mass="8739">MRFYEILRLRSLKIIHQDIYFVINHKDYIKHYDYFNDLLILSAALRLNLPLITFDEELLNLYNKLSHKLRS</sequence>
<dbReference type="Proteomes" id="UP000006681">
    <property type="component" value="Chromosome"/>
</dbReference>
<dbReference type="KEGG" id="vdi:Vdis_2136"/>